<dbReference type="Pfam" id="PF03091">
    <property type="entry name" value="CutA1"/>
    <property type="match status" value="1"/>
</dbReference>
<evidence type="ECO:0000313" key="3">
    <source>
        <dbReference type="Proteomes" id="UP000321085"/>
    </source>
</evidence>
<comment type="caution">
    <text evidence="2">The sequence shown here is derived from an EMBL/GenBank/DDBJ whole genome shotgun (WGS) entry which is preliminary data.</text>
</comment>
<dbReference type="SUPFAM" id="SSF54913">
    <property type="entry name" value="GlnB-like"/>
    <property type="match status" value="1"/>
</dbReference>
<dbReference type="PANTHER" id="PTHR23419:SF8">
    <property type="entry name" value="FI09726P"/>
    <property type="match status" value="1"/>
</dbReference>
<dbReference type="Proteomes" id="UP000321085">
    <property type="component" value="Unassembled WGS sequence"/>
</dbReference>
<dbReference type="EMBL" id="BJYU01000060">
    <property type="protein sequence ID" value="GEO16244.1"/>
    <property type="molecule type" value="Genomic_DNA"/>
</dbReference>
<dbReference type="AlphaFoldDB" id="A0A512BWA6"/>
<name>A0A512BWA6_9HYPH</name>
<keyword evidence="3" id="KW-1185">Reference proteome</keyword>
<proteinExistence type="inferred from homology"/>
<dbReference type="GO" id="GO:0010038">
    <property type="term" value="P:response to metal ion"/>
    <property type="evidence" value="ECO:0007669"/>
    <property type="project" value="InterPro"/>
</dbReference>
<organism evidence="2 3">
    <name type="scientific">Microvirga aerophila</name>
    <dbReference type="NCBI Taxonomy" id="670291"/>
    <lineage>
        <taxon>Bacteria</taxon>
        <taxon>Pseudomonadati</taxon>
        <taxon>Pseudomonadota</taxon>
        <taxon>Alphaproteobacteria</taxon>
        <taxon>Hyphomicrobiales</taxon>
        <taxon>Methylobacteriaceae</taxon>
        <taxon>Microvirga</taxon>
    </lineage>
</organism>
<dbReference type="Gene3D" id="3.30.70.120">
    <property type="match status" value="1"/>
</dbReference>
<dbReference type="PANTHER" id="PTHR23419">
    <property type="entry name" value="DIVALENT CATION TOLERANCE CUTA-RELATED"/>
    <property type="match status" value="1"/>
</dbReference>
<evidence type="ECO:0000313" key="2">
    <source>
        <dbReference type="EMBL" id="GEO16244.1"/>
    </source>
</evidence>
<evidence type="ECO:0000256" key="1">
    <source>
        <dbReference type="ARBA" id="ARBA00010169"/>
    </source>
</evidence>
<sequence>MESPLLVYTTFPDVDTALSIGEELVRDKLIACINVLPGMRSIYAWQGTIERAEEAVAILKTRKGLEEKVRQVLKVRHPYDTPVIVFIEPAGADQGTLDWIMAETDGG</sequence>
<gene>
    <name evidence="2" type="ORF">MAE02_39400</name>
</gene>
<accession>A0A512BWA6</accession>
<dbReference type="InterPro" id="IPR015867">
    <property type="entry name" value="N-reg_PII/ATP_PRibTrfase_C"/>
</dbReference>
<dbReference type="InterPro" id="IPR011322">
    <property type="entry name" value="N-reg_PII-like_a/b"/>
</dbReference>
<dbReference type="GO" id="GO:0005507">
    <property type="term" value="F:copper ion binding"/>
    <property type="evidence" value="ECO:0007669"/>
    <property type="project" value="TreeGrafter"/>
</dbReference>
<comment type="similarity">
    <text evidence="1">Belongs to the CutA family.</text>
</comment>
<protein>
    <submittedName>
        <fullName evidence="2">Divalent-cation tolerance protein CutA</fullName>
    </submittedName>
</protein>
<dbReference type="OrthoDB" id="37622at2"/>
<reference evidence="2 3" key="1">
    <citation type="submission" date="2019-07" db="EMBL/GenBank/DDBJ databases">
        <title>Whole genome shotgun sequence of Microvirga aerophila NBRC 106136.</title>
        <authorList>
            <person name="Hosoyama A."/>
            <person name="Uohara A."/>
            <person name="Ohji S."/>
            <person name="Ichikawa N."/>
        </authorList>
    </citation>
    <scope>NUCLEOTIDE SEQUENCE [LARGE SCALE GENOMIC DNA]</scope>
    <source>
        <strain evidence="2 3">NBRC 106136</strain>
    </source>
</reference>
<dbReference type="RefSeq" id="WP_114188282.1">
    <property type="nucleotide sequence ID" value="NZ_BJYU01000060.1"/>
</dbReference>
<dbReference type="InterPro" id="IPR004323">
    <property type="entry name" value="Ion_tolerance_CutA"/>
</dbReference>